<dbReference type="Pfam" id="PF00534">
    <property type="entry name" value="Glycos_transf_1"/>
    <property type="match status" value="1"/>
</dbReference>
<name>A0ABS4FRX3_9BACL</name>
<comment type="caution">
    <text evidence="2">The sequence shown here is derived from an EMBL/GenBank/DDBJ whole genome shotgun (WGS) entry which is preliminary data.</text>
</comment>
<proteinExistence type="predicted"/>
<dbReference type="PANTHER" id="PTHR12526">
    <property type="entry name" value="GLYCOSYLTRANSFERASE"/>
    <property type="match status" value="1"/>
</dbReference>
<dbReference type="Gene3D" id="3.40.50.2000">
    <property type="entry name" value="Glycogen Phosphorylase B"/>
    <property type="match status" value="1"/>
</dbReference>
<evidence type="ECO:0000313" key="2">
    <source>
        <dbReference type="EMBL" id="MBP1905329.1"/>
    </source>
</evidence>
<keyword evidence="3" id="KW-1185">Reference proteome</keyword>
<dbReference type="PANTHER" id="PTHR12526:SF630">
    <property type="entry name" value="GLYCOSYLTRANSFERASE"/>
    <property type="match status" value="1"/>
</dbReference>
<dbReference type="SUPFAM" id="SSF53756">
    <property type="entry name" value="UDP-Glycosyltransferase/glycogen phosphorylase"/>
    <property type="match status" value="1"/>
</dbReference>
<accession>A0ABS4FRX3</accession>
<feature type="domain" description="Glycosyl transferase family 1" evidence="1">
    <location>
        <begin position="167"/>
        <end position="332"/>
    </location>
</feature>
<evidence type="ECO:0000259" key="1">
    <source>
        <dbReference type="Pfam" id="PF00534"/>
    </source>
</evidence>
<protein>
    <submittedName>
        <fullName evidence="2">Glycosyltransferase involved in cell wall biosynthesis</fullName>
    </submittedName>
</protein>
<evidence type="ECO:0000313" key="3">
    <source>
        <dbReference type="Proteomes" id="UP001519272"/>
    </source>
</evidence>
<dbReference type="CDD" id="cd03801">
    <property type="entry name" value="GT4_PimA-like"/>
    <property type="match status" value="1"/>
</dbReference>
<dbReference type="InterPro" id="IPR001296">
    <property type="entry name" value="Glyco_trans_1"/>
</dbReference>
<reference evidence="2 3" key="1">
    <citation type="submission" date="2021-03" db="EMBL/GenBank/DDBJ databases">
        <title>Genomic Encyclopedia of Type Strains, Phase IV (KMG-IV): sequencing the most valuable type-strain genomes for metagenomic binning, comparative biology and taxonomic classification.</title>
        <authorList>
            <person name="Goeker M."/>
        </authorList>
    </citation>
    <scope>NUCLEOTIDE SEQUENCE [LARGE SCALE GENOMIC DNA]</scope>
    <source>
        <strain evidence="2 3">DSM 14349</strain>
    </source>
</reference>
<organism evidence="2 3">
    <name type="scientific">Paenibacillus turicensis</name>
    <dbReference type="NCBI Taxonomy" id="160487"/>
    <lineage>
        <taxon>Bacteria</taxon>
        <taxon>Bacillati</taxon>
        <taxon>Bacillota</taxon>
        <taxon>Bacilli</taxon>
        <taxon>Bacillales</taxon>
        <taxon>Paenibacillaceae</taxon>
        <taxon>Paenibacillus</taxon>
    </lineage>
</organism>
<gene>
    <name evidence="2" type="ORF">J2Z32_001959</name>
</gene>
<dbReference type="Proteomes" id="UP001519272">
    <property type="component" value="Unassembled WGS sequence"/>
</dbReference>
<dbReference type="EMBL" id="JAGGKG010000008">
    <property type="protein sequence ID" value="MBP1905329.1"/>
    <property type="molecule type" value="Genomic_DNA"/>
</dbReference>
<dbReference type="RefSeq" id="WP_210088963.1">
    <property type="nucleotide sequence ID" value="NZ_JAGGKG010000008.1"/>
</dbReference>
<sequence>MKLLFIFFNPSGGMETLNRIRSKALTEHGVETHLLYKFDGQGKHNIRNIKTFITNDHQAMMEIIHRENYDGIVVCSDMWLLTEIRNWGYRGLLIFELQGLGSHEENLLMTPATIQEIHNTVNAIMYPKDERLRSLMKLNYGNIHQYSFDDPLDWDNFSYTSYPKRPYPIIGWVGRLQKNKNVRDFLMLGKDLLPLYPELYLWLFDDNTMADPNELEQYNHILDTHPTLKNRVIRYSNTPHELMADYLSIIGDSGGFLLSSSTHEGFGYAVAEAMICRCPVLSTDSGGVRRFIFHNKTGKFYDHNSKITMKKEAISLLADINLRKRMITFAEQHIKKHFSKALYAQRFIQMLKELQKGR</sequence>